<dbReference type="EMBL" id="AWNI01000010">
    <property type="protein sequence ID" value="ETS62495.1"/>
    <property type="molecule type" value="Genomic_DNA"/>
</dbReference>
<organism evidence="4 5">
    <name type="scientific">Moesziomyces aphidis</name>
    <name type="common">Pseudozyma aphidis</name>
    <dbReference type="NCBI Taxonomy" id="84754"/>
    <lineage>
        <taxon>Eukaryota</taxon>
        <taxon>Fungi</taxon>
        <taxon>Dikarya</taxon>
        <taxon>Basidiomycota</taxon>
        <taxon>Ustilaginomycotina</taxon>
        <taxon>Ustilaginomycetes</taxon>
        <taxon>Ustilaginales</taxon>
        <taxon>Ustilaginaceae</taxon>
        <taxon>Moesziomyces</taxon>
    </lineage>
</organism>
<evidence type="ECO:0000256" key="2">
    <source>
        <dbReference type="SAM" id="Phobius"/>
    </source>
</evidence>
<reference evidence="4 5" key="1">
    <citation type="journal article" date="2014" name="Genome Announc.">
        <title>Genome sequence of the basidiomycetous fungus Pseudozyma aphidis DSM70725, an efficient producer of biosurfactant mannosylerythritol lipids.</title>
        <authorList>
            <person name="Lorenz S."/>
            <person name="Guenther M."/>
            <person name="Grumaz C."/>
            <person name="Rupp S."/>
            <person name="Zibek S."/>
            <person name="Sohn K."/>
        </authorList>
    </citation>
    <scope>NUCLEOTIDE SEQUENCE [LARGE SCALE GENOMIC DNA]</scope>
    <source>
        <strain evidence="5">ATCC 32657 / CBS 517.83 / DSM 70725 / JCM 10318 / NBRC 10182 / NRRL Y-7954 / St-0401</strain>
    </source>
</reference>
<dbReference type="Proteomes" id="UP000019462">
    <property type="component" value="Unassembled WGS sequence"/>
</dbReference>
<name>W3VLV0_MOEAP</name>
<proteinExistence type="predicted"/>
<evidence type="ECO:0000256" key="3">
    <source>
        <dbReference type="SAM" id="SignalP"/>
    </source>
</evidence>
<keyword evidence="2" id="KW-0812">Transmembrane</keyword>
<feature type="chain" id="PRO_5004834675" evidence="3">
    <location>
        <begin position="21"/>
        <end position="365"/>
    </location>
</feature>
<dbReference type="OrthoDB" id="2556699at2759"/>
<feature type="compositionally biased region" description="Polar residues" evidence="1">
    <location>
        <begin position="160"/>
        <end position="172"/>
    </location>
</feature>
<dbReference type="HOGENOM" id="CLU_721847_0_0_1"/>
<evidence type="ECO:0000313" key="5">
    <source>
        <dbReference type="Proteomes" id="UP000019462"/>
    </source>
</evidence>
<keyword evidence="5" id="KW-1185">Reference proteome</keyword>
<keyword evidence="3" id="KW-0732">Signal</keyword>
<feature type="signal peptide" evidence="3">
    <location>
        <begin position="1"/>
        <end position="20"/>
    </location>
</feature>
<keyword evidence="2" id="KW-1133">Transmembrane helix</keyword>
<sequence length="365" mass="39524">MKIALLSLFALILLGVSAQAAPLPAPSVRAPRLRPTKRMPGATSSTLESAEKVLSAIRETGNKEQAIEKSDWKRPVILTIGVAGLMQTVGWNYVAAKSFSDNRKKFLDAKRKAAESKDKPLPKVGDTLCTFETYRTQDEVENRTPSKVQAPCFQIASDATSASPNVTSSTTEDVGKQEGASSGKTGGLTRRGLSSNTVTLGEMVKDTSTSLEHVPPFLSRPSSSSSSSLTELTRLHRPHLGTLEEHARLLSPASRHLSPSNSLVRQRLASLPGFPVLTPVESPTSDSSDRLLRDFSWKSSLDSNSVDEATSTLAPHRWAWIKKARTAPTEDLVFALTILNSIGSIPSLTLTLLNAYYYRGNPRVD</sequence>
<comment type="caution">
    <text evidence="4">The sequence shown here is derived from an EMBL/GenBank/DDBJ whole genome shotgun (WGS) entry which is preliminary data.</text>
</comment>
<keyword evidence="2" id="KW-0472">Membrane</keyword>
<feature type="region of interest" description="Disordered" evidence="1">
    <location>
        <begin position="160"/>
        <end position="232"/>
    </location>
</feature>
<gene>
    <name evidence="4" type="ORF">PaG_03122</name>
</gene>
<protein>
    <submittedName>
        <fullName evidence="4">Uncharacterized protein</fullName>
    </submittedName>
</protein>
<accession>W3VLV0</accession>
<dbReference type="AlphaFoldDB" id="W3VLV0"/>
<evidence type="ECO:0000256" key="1">
    <source>
        <dbReference type="SAM" id="MobiDB-lite"/>
    </source>
</evidence>
<evidence type="ECO:0000313" key="4">
    <source>
        <dbReference type="EMBL" id="ETS62495.1"/>
    </source>
</evidence>
<feature type="transmembrane region" description="Helical" evidence="2">
    <location>
        <begin position="332"/>
        <end position="357"/>
    </location>
</feature>